<comment type="subcellular location">
    <subcellularLocation>
        <location evidence="1">Membrane</location>
        <topology evidence="1">Multi-pass membrane protein</topology>
    </subcellularLocation>
</comment>
<comment type="similarity">
    <text evidence="2">Belongs to the OB-RGRP/VPS55 family.</text>
</comment>
<evidence type="ECO:0000256" key="4">
    <source>
        <dbReference type="ARBA" id="ARBA00022989"/>
    </source>
</evidence>
<dbReference type="AlphaFoldDB" id="A0A448YFK7"/>
<feature type="transmembrane region" description="Helical" evidence="6">
    <location>
        <begin position="111"/>
        <end position="132"/>
    </location>
</feature>
<keyword evidence="4 6" id="KW-1133">Transmembrane helix</keyword>
<dbReference type="EMBL" id="CAACVR010000001">
    <property type="protein sequence ID" value="VEU19656.1"/>
    <property type="molecule type" value="Genomic_DNA"/>
</dbReference>
<reference evidence="7 8" key="1">
    <citation type="submission" date="2018-12" db="EMBL/GenBank/DDBJ databases">
        <authorList>
            <person name="Tiukova I."/>
            <person name="Dainat J."/>
        </authorList>
    </citation>
    <scope>NUCLEOTIDE SEQUENCE [LARGE SCALE GENOMIC DNA]</scope>
</reference>
<feature type="transmembrane region" description="Helical" evidence="6">
    <location>
        <begin position="12"/>
        <end position="45"/>
    </location>
</feature>
<sequence>MSRQSSLTKLIFLSVLIAVGFLNIVLSCALFNNWIPILVVIIFLIAPIPNALAQCISTSYDSNFLGDYDDDGSVESPFVEFCHFLTGCLVMSGTLLPLILFHCHLINGRSFALSLSGGFIIYLSIVLFSVGFKEDDSDGYDF</sequence>
<dbReference type="GO" id="GO:0032511">
    <property type="term" value="P:late endosome to vacuole transport via multivesicular body sorting pathway"/>
    <property type="evidence" value="ECO:0007669"/>
    <property type="project" value="TreeGrafter"/>
</dbReference>
<evidence type="ECO:0000256" key="6">
    <source>
        <dbReference type="SAM" id="Phobius"/>
    </source>
</evidence>
<accession>A0A448YFK7</accession>
<dbReference type="GO" id="GO:0034424">
    <property type="term" value="C:Vps55/Vps68 complex"/>
    <property type="evidence" value="ECO:0007669"/>
    <property type="project" value="TreeGrafter"/>
</dbReference>
<keyword evidence="8" id="KW-1185">Reference proteome</keyword>
<evidence type="ECO:0000256" key="2">
    <source>
        <dbReference type="ARBA" id="ARBA00005645"/>
    </source>
</evidence>
<protein>
    <submittedName>
        <fullName evidence="7">DEKNAAC100817</fullName>
    </submittedName>
</protein>
<dbReference type="InterPro" id="IPR007262">
    <property type="entry name" value="Vps55/LEPROT"/>
</dbReference>
<evidence type="ECO:0000256" key="1">
    <source>
        <dbReference type="ARBA" id="ARBA00004141"/>
    </source>
</evidence>
<dbReference type="PANTHER" id="PTHR12050">
    <property type="entry name" value="LEPTIN RECEPTOR-RELATED"/>
    <property type="match status" value="1"/>
</dbReference>
<evidence type="ECO:0000256" key="5">
    <source>
        <dbReference type="ARBA" id="ARBA00023136"/>
    </source>
</evidence>
<evidence type="ECO:0000313" key="7">
    <source>
        <dbReference type="EMBL" id="VEU19656.1"/>
    </source>
</evidence>
<dbReference type="OrthoDB" id="14246at2759"/>
<evidence type="ECO:0000256" key="3">
    <source>
        <dbReference type="ARBA" id="ARBA00022692"/>
    </source>
</evidence>
<name>A0A448YFK7_BRENA</name>
<dbReference type="PANTHER" id="PTHR12050:SF0">
    <property type="entry name" value="RH04491P"/>
    <property type="match status" value="1"/>
</dbReference>
<feature type="transmembrane region" description="Helical" evidence="6">
    <location>
        <begin position="78"/>
        <end position="99"/>
    </location>
</feature>
<dbReference type="PROSITE" id="PS51257">
    <property type="entry name" value="PROKAR_LIPOPROTEIN"/>
    <property type="match status" value="1"/>
</dbReference>
<proteinExistence type="inferred from homology"/>
<dbReference type="Pfam" id="PF04133">
    <property type="entry name" value="Vps55"/>
    <property type="match status" value="1"/>
</dbReference>
<keyword evidence="5 6" id="KW-0472">Membrane</keyword>
<dbReference type="FunCoup" id="A0A448YFK7">
    <property type="interactions" value="527"/>
</dbReference>
<dbReference type="InParanoid" id="A0A448YFK7"/>
<gene>
    <name evidence="7" type="ORF">BRENAR_LOCUS393</name>
</gene>
<evidence type="ECO:0000313" key="8">
    <source>
        <dbReference type="Proteomes" id="UP000290900"/>
    </source>
</evidence>
<keyword evidence="3 6" id="KW-0812">Transmembrane</keyword>
<dbReference type="Proteomes" id="UP000290900">
    <property type="component" value="Unassembled WGS sequence"/>
</dbReference>
<organism evidence="7 8">
    <name type="scientific">Brettanomyces naardenensis</name>
    <name type="common">Yeast</name>
    <dbReference type="NCBI Taxonomy" id="13370"/>
    <lineage>
        <taxon>Eukaryota</taxon>
        <taxon>Fungi</taxon>
        <taxon>Dikarya</taxon>
        <taxon>Ascomycota</taxon>
        <taxon>Saccharomycotina</taxon>
        <taxon>Pichiomycetes</taxon>
        <taxon>Pichiales</taxon>
        <taxon>Pichiaceae</taxon>
        <taxon>Brettanomyces</taxon>
    </lineage>
</organism>